<evidence type="ECO:0000313" key="3">
    <source>
        <dbReference type="Proteomes" id="UP001596053"/>
    </source>
</evidence>
<feature type="compositionally biased region" description="Basic and acidic residues" evidence="1">
    <location>
        <begin position="17"/>
        <end position="34"/>
    </location>
</feature>
<dbReference type="RefSeq" id="WP_082736587.1">
    <property type="nucleotide sequence ID" value="NZ_JBHSLW010000043.1"/>
</dbReference>
<accession>A0ABW0J1Q9</accession>
<evidence type="ECO:0000256" key="1">
    <source>
        <dbReference type="SAM" id="MobiDB-lite"/>
    </source>
</evidence>
<name>A0ABW0J1Q9_9HYPH</name>
<dbReference type="EMBL" id="JBHSLW010000043">
    <property type="protein sequence ID" value="MFC5422650.1"/>
    <property type="molecule type" value="Genomic_DNA"/>
</dbReference>
<keyword evidence="3" id="KW-1185">Reference proteome</keyword>
<dbReference type="Proteomes" id="UP001596053">
    <property type="component" value="Unassembled WGS sequence"/>
</dbReference>
<sequence length="113" mass="12729">MTNERPDLGFGEELDAFDPKAWDPADKKKREPRAPKAVTRQAAEATGFQSREPKSPSSPDRRRRTGRNVQFNLKAKPETIEAFCRIADRKGWGLGETLEEAVMLLEREISGTS</sequence>
<comment type="caution">
    <text evidence="2">The sequence shown here is derived from an EMBL/GenBank/DDBJ whole genome shotgun (WGS) entry which is preliminary data.</text>
</comment>
<protein>
    <submittedName>
        <fullName evidence="2">Stability/partitioning determinant</fullName>
    </submittedName>
</protein>
<reference evidence="3" key="1">
    <citation type="journal article" date="2019" name="Int. J. Syst. Evol. Microbiol.">
        <title>The Global Catalogue of Microorganisms (GCM) 10K type strain sequencing project: providing services to taxonomists for standard genome sequencing and annotation.</title>
        <authorList>
            <consortium name="The Broad Institute Genomics Platform"/>
            <consortium name="The Broad Institute Genome Sequencing Center for Infectious Disease"/>
            <person name="Wu L."/>
            <person name="Ma J."/>
        </authorList>
    </citation>
    <scope>NUCLEOTIDE SEQUENCE [LARGE SCALE GENOMIC DNA]</scope>
    <source>
        <strain evidence="3">NCAIM B.01391</strain>
    </source>
</reference>
<organism evidence="2 3">
    <name type="scientific">Bosea eneae</name>
    <dbReference type="NCBI Taxonomy" id="151454"/>
    <lineage>
        <taxon>Bacteria</taxon>
        <taxon>Pseudomonadati</taxon>
        <taxon>Pseudomonadota</taxon>
        <taxon>Alphaproteobacteria</taxon>
        <taxon>Hyphomicrobiales</taxon>
        <taxon>Boseaceae</taxon>
        <taxon>Bosea</taxon>
    </lineage>
</organism>
<evidence type="ECO:0000313" key="2">
    <source>
        <dbReference type="EMBL" id="MFC5422650.1"/>
    </source>
</evidence>
<proteinExistence type="predicted"/>
<feature type="region of interest" description="Disordered" evidence="1">
    <location>
        <begin position="1"/>
        <end position="72"/>
    </location>
</feature>
<gene>
    <name evidence="2" type="ORF">ACFPOB_24105</name>
</gene>